<comment type="subcellular location">
    <subcellularLocation>
        <location evidence="1">Cell membrane</location>
    </subcellularLocation>
</comment>
<reference evidence="6" key="1">
    <citation type="journal article" date="2014" name="Front. Microbiol.">
        <title>High frequency of phylogenetically diverse reductive dehalogenase-homologous genes in deep subseafloor sedimentary metagenomes.</title>
        <authorList>
            <person name="Kawai M."/>
            <person name="Futagami T."/>
            <person name="Toyoda A."/>
            <person name="Takaki Y."/>
            <person name="Nishi S."/>
            <person name="Hori S."/>
            <person name="Arai W."/>
            <person name="Tsubouchi T."/>
            <person name="Morono Y."/>
            <person name="Uchiyama I."/>
            <person name="Ito T."/>
            <person name="Fujiyama A."/>
            <person name="Inagaki F."/>
            <person name="Takami H."/>
        </authorList>
    </citation>
    <scope>NUCLEOTIDE SEQUENCE</scope>
    <source>
        <strain evidence="6">Expedition CK06-06</strain>
    </source>
</reference>
<keyword evidence="5" id="KW-0472">Membrane</keyword>
<dbReference type="GO" id="GO:0005886">
    <property type="term" value="C:plasma membrane"/>
    <property type="evidence" value="ECO:0007669"/>
    <property type="project" value="UniProtKB-SubCell"/>
</dbReference>
<dbReference type="EMBL" id="BARS01043093">
    <property type="protein sequence ID" value="GAG35937.1"/>
    <property type="molecule type" value="Genomic_DNA"/>
</dbReference>
<evidence type="ECO:0000256" key="4">
    <source>
        <dbReference type="ARBA" id="ARBA00022679"/>
    </source>
</evidence>
<dbReference type="PANTHER" id="PTHR43646">
    <property type="entry name" value="GLYCOSYLTRANSFERASE"/>
    <property type="match status" value="1"/>
</dbReference>
<keyword evidence="2" id="KW-1003">Cell membrane</keyword>
<evidence type="ECO:0000256" key="2">
    <source>
        <dbReference type="ARBA" id="ARBA00022475"/>
    </source>
</evidence>
<comment type="caution">
    <text evidence="6">The sequence shown here is derived from an EMBL/GenBank/DDBJ whole genome shotgun (WGS) entry which is preliminary data.</text>
</comment>
<protein>
    <submittedName>
        <fullName evidence="6">Uncharacterized protein</fullName>
    </submittedName>
</protein>
<name>X0XKT2_9ZZZZ</name>
<proteinExistence type="predicted"/>
<dbReference type="PANTHER" id="PTHR43646:SF2">
    <property type="entry name" value="GLYCOSYLTRANSFERASE 2-LIKE DOMAIN-CONTAINING PROTEIN"/>
    <property type="match status" value="1"/>
</dbReference>
<dbReference type="AlphaFoldDB" id="X0XKT2"/>
<evidence type="ECO:0000256" key="1">
    <source>
        <dbReference type="ARBA" id="ARBA00004236"/>
    </source>
</evidence>
<gene>
    <name evidence="6" type="ORF">S01H1_65297</name>
</gene>
<keyword evidence="3" id="KW-0328">Glycosyltransferase</keyword>
<dbReference type="GO" id="GO:0016757">
    <property type="term" value="F:glycosyltransferase activity"/>
    <property type="evidence" value="ECO:0007669"/>
    <property type="project" value="UniProtKB-KW"/>
</dbReference>
<dbReference type="SUPFAM" id="SSF53448">
    <property type="entry name" value="Nucleotide-diphospho-sugar transferases"/>
    <property type="match status" value="1"/>
</dbReference>
<sequence>NFDKFPGLAGGAFTMKVEGERFFYNILSAGGNFYSRATKTFFGDRAIFVSNEIFNKISGFRDLPVMSDYDFSKRMKKAGRVYLLKGPVVSSGRKFENEPFYKIIYLLIWSLAAFGLGLDPDIIKKRYYG</sequence>
<organism evidence="6">
    <name type="scientific">marine sediment metagenome</name>
    <dbReference type="NCBI Taxonomy" id="412755"/>
    <lineage>
        <taxon>unclassified sequences</taxon>
        <taxon>metagenomes</taxon>
        <taxon>ecological metagenomes</taxon>
    </lineage>
</organism>
<feature type="non-terminal residue" evidence="6">
    <location>
        <position position="1"/>
    </location>
</feature>
<evidence type="ECO:0000256" key="5">
    <source>
        <dbReference type="ARBA" id="ARBA00023136"/>
    </source>
</evidence>
<evidence type="ECO:0000256" key="3">
    <source>
        <dbReference type="ARBA" id="ARBA00022676"/>
    </source>
</evidence>
<keyword evidence="4" id="KW-0808">Transferase</keyword>
<evidence type="ECO:0000313" key="6">
    <source>
        <dbReference type="EMBL" id="GAG35937.1"/>
    </source>
</evidence>
<accession>X0XKT2</accession>
<dbReference type="InterPro" id="IPR029044">
    <property type="entry name" value="Nucleotide-diphossugar_trans"/>
</dbReference>